<dbReference type="eggNOG" id="COG0716">
    <property type="taxonomic scope" value="Bacteria"/>
</dbReference>
<comment type="caution">
    <text evidence="9">The sequence shown here is derived from an EMBL/GenBank/DDBJ whole genome shotgun (WGS) entry which is preliminary data.</text>
</comment>
<evidence type="ECO:0000313" key="10">
    <source>
        <dbReference type="Proteomes" id="UP000003011"/>
    </source>
</evidence>
<keyword evidence="5 7" id="KW-0288">FMN</keyword>
<dbReference type="EMBL" id="ACZL01000015">
    <property type="protein sequence ID" value="EHI55917.1"/>
    <property type="molecule type" value="Genomic_DNA"/>
</dbReference>
<dbReference type="AlphaFoldDB" id="G5GHC0"/>
<dbReference type="HOGENOM" id="CLU_051402_4_3_9"/>
<dbReference type="Gene3D" id="3.40.50.360">
    <property type="match status" value="1"/>
</dbReference>
<dbReference type="PANTHER" id="PTHR43717">
    <property type="entry name" value="ANAEROBIC NITRIC OXIDE REDUCTASE FLAVORUBREDOXIN"/>
    <property type="match status" value="1"/>
</dbReference>
<dbReference type="PROSITE" id="PS00201">
    <property type="entry name" value="FLAVODOXIN"/>
    <property type="match status" value="1"/>
</dbReference>
<comment type="similarity">
    <text evidence="2 7">Belongs to the flavodoxin family.</text>
</comment>
<evidence type="ECO:0000256" key="3">
    <source>
        <dbReference type="ARBA" id="ARBA00022448"/>
    </source>
</evidence>
<dbReference type="PANTHER" id="PTHR43717:SF1">
    <property type="entry name" value="ANAEROBIC NITRIC OXIDE REDUCTASE FLAVORUBREDOXIN"/>
    <property type="match status" value="1"/>
</dbReference>
<dbReference type="Proteomes" id="UP000003011">
    <property type="component" value="Unassembled WGS sequence"/>
</dbReference>
<comment type="function">
    <text evidence="7">Low-potential electron donor to a number of redox enzymes.</text>
</comment>
<keyword evidence="4 7" id="KW-0285">Flavoprotein</keyword>
<evidence type="ECO:0000256" key="4">
    <source>
        <dbReference type="ARBA" id="ARBA00022630"/>
    </source>
</evidence>
<accession>G5GHC0</accession>
<dbReference type="OrthoDB" id="9790745at2"/>
<dbReference type="PATRIC" id="fig|679200.3.peg.1011"/>
<sequence length="143" mass="15094">MEKVSIVYWSQTGNTEAMAKMIAKGVEEAGAKAELIQVSDANADELLKLPGFAIGCPAMGAEELEDAEVEPFVASIEGKVSGKSLLLFGSYDWGDGEWMRIWQDRMTAKGASLVTGEGVIANNSPDAEAEAKLKAAGAELAKL</sequence>
<evidence type="ECO:0000256" key="7">
    <source>
        <dbReference type="RuleBase" id="RU367037"/>
    </source>
</evidence>
<evidence type="ECO:0000256" key="6">
    <source>
        <dbReference type="ARBA" id="ARBA00022982"/>
    </source>
</evidence>
<dbReference type="STRING" id="679200.HMPREF9333_00960"/>
<keyword evidence="6 7" id="KW-0249">Electron transport</keyword>
<dbReference type="NCBIfam" id="TIGR01753">
    <property type="entry name" value="flav_short"/>
    <property type="match status" value="1"/>
</dbReference>
<evidence type="ECO:0000313" key="9">
    <source>
        <dbReference type="EMBL" id="EHI55917.1"/>
    </source>
</evidence>
<dbReference type="Pfam" id="PF00258">
    <property type="entry name" value="Flavodoxin_1"/>
    <property type="match status" value="1"/>
</dbReference>
<dbReference type="InterPro" id="IPR001226">
    <property type="entry name" value="Flavodoxin_CS"/>
</dbReference>
<feature type="domain" description="Flavodoxin-like" evidence="8">
    <location>
        <begin position="4"/>
        <end position="141"/>
    </location>
</feature>
<protein>
    <recommendedName>
        <fullName evidence="7">Flavodoxin</fullName>
    </recommendedName>
</protein>
<evidence type="ECO:0000256" key="5">
    <source>
        <dbReference type="ARBA" id="ARBA00022643"/>
    </source>
</evidence>
<dbReference type="GO" id="GO:0016651">
    <property type="term" value="F:oxidoreductase activity, acting on NAD(P)H"/>
    <property type="evidence" value="ECO:0007669"/>
    <property type="project" value="UniProtKB-ARBA"/>
</dbReference>
<dbReference type="RefSeq" id="WP_005540288.1">
    <property type="nucleotide sequence ID" value="NZ_JH378831.1"/>
</dbReference>
<dbReference type="GO" id="GO:0010181">
    <property type="term" value="F:FMN binding"/>
    <property type="evidence" value="ECO:0007669"/>
    <property type="project" value="UniProtKB-UniRule"/>
</dbReference>
<dbReference type="InterPro" id="IPR008254">
    <property type="entry name" value="Flavodoxin/NO_synth"/>
</dbReference>
<keyword evidence="10" id="KW-1185">Reference proteome</keyword>
<reference evidence="9 10" key="1">
    <citation type="submission" date="2011-08" db="EMBL/GenBank/DDBJ databases">
        <title>The Genome Sequence of Johnsonella ignava ATCC 51276.</title>
        <authorList>
            <consortium name="The Broad Institute Genome Sequencing Platform"/>
            <person name="Earl A."/>
            <person name="Ward D."/>
            <person name="Feldgarden M."/>
            <person name="Gevers D."/>
            <person name="Izard J."/>
            <person name="Blanton J.M."/>
            <person name="Baranova O.V."/>
            <person name="Dewhirst F.E."/>
            <person name="Young S.K."/>
            <person name="Zeng Q."/>
            <person name="Gargeya S."/>
            <person name="Fitzgerald M."/>
            <person name="Haas B."/>
            <person name="Abouelleil A."/>
            <person name="Alvarado L."/>
            <person name="Arachchi H.M."/>
            <person name="Berlin A."/>
            <person name="Brown A."/>
            <person name="Chapman S.B."/>
            <person name="Chen Z."/>
            <person name="Dunbar C."/>
            <person name="Freedman E."/>
            <person name="Gearin G."/>
            <person name="Gellesch M."/>
            <person name="Goldberg J."/>
            <person name="Griggs A."/>
            <person name="Gujja S."/>
            <person name="Heiman D."/>
            <person name="Howarth C."/>
            <person name="Larson L."/>
            <person name="Lui A."/>
            <person name="MacDonald P.J.P."/>
            <person name="Montmayeur A."/>
            <person name="Murphy C."/>
            <person name="Neiman D."/>
            <person name="Pearson M."/>
            <person name="Priest M."/>
            <person name="Roberts A."/>
            <person name="Saif S."/>
            <person name="Shea T."/>
            <person name="Shenoy N."/>
            <person name="Sisk P."/>
            <person name="Stolte C."/>
            <person name="Sykes S."/>
            <person name="Wortman J."/>
            <person name="Nusbaum C."/>
            <person name="Birren B."/>
        </authorList>
    </citation>
    <scope>NUCLEOTIDE SEQUENCE [LARGE SCALE GENOMIC DNA]</scope>
    <source>
        <strain evidence="9 10">ATCC 51276</strain>
    </source>
</reference>
<dbReference type="InterPro" id="IPR029039">
    <property type="entry name" value="Flavoprotein-like_sf"/>
</dbReference>
<name>G5GHC0_9FIRM</name>
<dbReference type="PROSITE" id="PS50902">
    <property type="entry name" value="FLAVODOXIN_LIKE"/>
    <property type="match status" value="1"/>
</dbReference>
<keyword evidence="3 7" id="KW-0813">Transport</keyword>
<proteinExistence type="inferred from homology"/>
<gene>
    <name evidence="9" type="ORF">HMPREF9333_00960</name>
</gene>
<dbReference type="InterPro" id="IPR010087">
    <property type="entry name" value="Flav_short"/>
</dbReference>
<dbReference type="GO" id="GO:0009055">
    <property type="term" value="F:electron transfer activity"/>
    <property type="evidence" value="ECO:0007669"/>
    <property type="project" value="UniProtKB-UniRule"/>
</dbReference>
<dbReference type="SUPFAM" id="SSF52218">
    <property type="entry name" value="Flavoproteins"/>
    <property type="match status" value="1"/>
</dbReference>
<organism evidence="9 10">
    <name type="scientific">Johnsonella ignava ATCC 51276</name>
    <dbReference type="NCBI Taxonomy" id="679200"/>
    <lineage>
        <taxon>Bacteria</taxon>
        <taxon>Bacillati</taxon>
        <taxon>Bacillota</taxon>
        <taxon>Clostridia</taxon>
        <taxon>Lachnospirales</taxon>
        <taxon>Lachnospiraceae</taxon>
        <taxon>Johnsonella</taxon>
    </lineage>
</organism>
<evidence type="ECO:0000259" key="8">
    <source>
        <dbReference type="PROSITE" id="PS50902"/>
    </source>
</evidence>
<comment type="cofactor">
    <cofactor evidence="1 7">
        <name>FMN</name>
        <dbReference type="ChEBI" id="CHEBI:58210"/>
    </cofactor>
</comment>
<evidence type="ECO:0000256" key="1">
    <source>
        <dbReference type="ARBA" id="ARBA00001917"/>
    </source>
</evidence>
<evidence type="ECO:0000256" key="2">
    <source>
        <dbReference type="ARBA" id="ARBA00005267"/>
    </source>
</evidence>